<gene>
    <name evidence="4" type="ORF">ACFVKH_14595</name>
</gene>
<dbReference type="InterPro" id="IPR051558">
    <property type="entry name" value="Metallophosphoesterase_PAP"/>
</dbReference>
<dbReference type="GO" id="GO:0016787">
    <property type="term" value="F:hydrolase activity"/>
    <property type="evidence" value="ECO:0007669"/>
    <property type="project" value="UniProtKB-KW"/>
</dbReference>
<organism evidence="4 5">
    <name type="scientific">Almyronema epifaneia S1</name>
    <dbReference type="NCBI Taxonomy" id="2991925"/>
    <lineage>
        <taxon>Bacteria</taxon>
        <taxon>Bacillati</taxon>
        <taxon>Cyanobacteriota</taxon>
        <taxon>Cyanophyceae</taxon>
        <taxon>Nodosilineales</taxon>
        <taxon>Nodosilineaceae</taxon>
        <taxon>Almyronema</taxon>
        <taxon>Almyronema epifaneia</taxon>
    </lineage>
</organism>
<dbReference type="PANTHER" id="PTHR10161">
    <property type="entry name" value="TARTRATE-RESISTANT ACID PHOSPHATASE TYPE 5"/>
    <property type="match status" value="1"/>
</dbReference>
<dbReference type="InterPro" id="IPR029052">
    <property type="entry name" value="Metallo-depent_PP-like"/>
</dbReference>
<dbReference type="EMBL" id="JBHZOL010000087">
    <property type="protein sequence ID" value="MFE4107518.1"/>
    <property type="molecule type" value="Genomic_DNA"/>
</dbReference>
<evidence type="ECO:0000313" key="4">
    <source>
        <dbReference type="EMBL" id="MFE4107518.1"/>
    </source>
</evidence>
<dbReference type="InterPro" id="IPR004843">
    <property type="entry name" value="Calcineurin-like_PHP"/>
</dbReference>
<accession>A0ABW6IH37</accession>
<protein>
    <submittedName>
        <fullName evidence="4">Metallophosphoesterase family protein</fullName>
        <ecNumber evidence="4">3.1.-.-</ecNumber>
    </submittedName>
</protein>
<dbReference type="SUPFAM" id="SSF56300">
    <property type="entry name" value="Metallo-dependent phosphatases"/>
    <property type="match status" value="1"/>
</dbReference>
<feature type="domain" description="Calcineurin-like phosphoesterase" evidence="3">
    <location>
        <begin position="76"/>
        <end position="294"/>
    </location>
</feature>
<dbReference type="InterPro" id="IPR006311">
    <property type="entry name" value="TAT_signal"/>
</dbReference>
<dbReference type="PROSITE" id="PS51318">
    <property type="entry name" value="TAT"/>
    <property type="match status" value="1"/>
</dbReference>
<keyword evidence="5" id="KW-1185">Reference proteome</keyword>
<dbReference type="PANTHER" id="PTHR10161:SF14">
    <property type="entry name" value="TARTRATE-RESISTANT ACID PHOSPHATASE TYPE 5"/>
    <property type="match status" value="1"/>
</dbReference>
<sequence length="393" mass="43376">MSLSRRHFLVLGGLTLGASTSWVSHRVFSRTSLTPALADTQAIAAAGESFKAGAKTVMPSNPSPAGMYGPQRGDVRLVVFSDINSPYGSTDYRAEVEEAAQMVADWQPDLVVCAGDMVAGQKLSLTESEIRAMWAGFDQKVLQPIRQTGLPFIFTLGNHDASSVKVNGNFLYGLERDLAQAYWQDSQRDVGLNFVDRAGYPFYYSALHNDIFYLVWDASSATVAADEVAWADRSLASAEAQSAKRRIVIGHLPFYAVSQGRDRAGEILERADELRALLERHNVHTYICGHHHAYYPARLGNLEFLHCGALGSGPRTWLGRIDAPMQTLTVMDIFWQTDTTTYTGYNMGDRSLINLADLPRQIIGPNGRLIRRDLALADLTPTEQNQSYVPSLK</sequence>
<evidence type="ECO:0000313" key="5">
    <source>
        <dbReference type="Proteomes" id="UP001600165"/>
    </source>
</evidence>
<dbReference type="EC" id="3.1.-.-" evidence="4"/>
<dbReference type="Gene3D" id="3.60.21.10">
    <property type="match status" value="1"/>
</dbReference>
<dbReference type="RefSeq" id="WP_377966305.1">
    <property type="nucleotide sequence ID" value="NZ_JBHZOL010000087.1"/>
</dbReference>
<evidence type="ECO:0000256" key="1">
    <source>
        <dbReference type="ARBA" id="ARBA00022729"/>
    </source>
</evidence>
<evidence type="ECO:0000256" key="2">
    <source>
        <dbReference type="ARBA" id="ARBA00022801"/>
    </source>
</evidence>
<comment type="caution">
    <text evidence="4">The sequence shown here is derived from an EMBL/GenBank/DDBJ whole genome shotgun (WGS) entry which is preliminary data.</text>
</comment>
<dbReference type="Proteomes" id="UP001600165">
    <property type="component" value="Unassembled WGS sequence"/>
</dbReference>
<reference evidence="4 5" key="1">
    <citation type="submission" date="2024-10" db="EMBL/GenBank/DDBJ databases">
        <authorList>
            <person name="Ratan Roy A."/>
            <person name="Morales Sandoval P.H."/>
            <person name="De Los Santos Villalobos S."/>
            <person name="Chakraborty S."/>
            <person name="Mukherjee J."/>
        </authorList>
    </citation>
    <scope>NUCLEOTIDE SEQUENCE [LARGE SCALE GENOMIC DNA]</scope>
    <source>
        <strain evidence="4 5">S1</strain>
    </source>
</reference>
<keyword evidence="2 4" id="KW-0378">Hydrolase</keyword>
<proteinExistence type="predicted"/>
<keyword evidence="1" id="KW-0732">Signal</keyword>
<evidence type="ECO:0000259" key="3">
    <source>
        <dbReference type="Pfam" id="PF00149"/>
    </source>
</evidence>
<dbReference type="Pfam" id="PF00149">
    <property type="entry name" value="Metallophos"/>
    <property type="match status" value="1"/>
</dbReference>
<name>A0ABW6IH37_9CYAN</name>